<reference evidence="1" key="1">
    <citation type="submission" date="2020-10" db="EMBL/GenBank/DDBJ databases">
        <authorList>
            <person name="Delgado J.A."/>
            <person name="Gonzalez J.M."/>
        </authorList>
    </citation>
    <scope>NUCLEOTIDE SEQUENCE</scope>
    <source>
        <strain evidence="1">23.6</strain>
    </source>
</reference>
<name>A0AB38R2H1_PARTM</name>
<dbReference type="RefSeq" id="WP_256834719.1">
    <property type="nucleotide sequence ID" value="NZ_CP063414.1"/>
</dbReference>
<protein>
    <submittedName>
        <fullName evidence="1">Uncharacterized protein</fullName>
    </submittedName>
</protein>
<dbReference type="EMBL" id="CP063414">
    <property type="protein sequence ID" value="UOE77535.1"/>
    <property type="molecule type" value="Genomic_DNA"/>
</dbReference>
<gene>
    <name evidence="1" type="ORF">IMI45_06860</name>
</gene>
<proteinExistence type="predicted"/>
<evidence type="ECO:0000313" key="2">
    <source>
        <dbReference type="Proteomes" id="UP001058458"/>
    </source>
</evidence>
<organism evidence="1 2">
    <name type="scientific">Parageobacillus thermoglucosidasius</name>
    <name type="common">Geobacillus thermoglucosidasius</name>
    <dbReference type="NCBI Taxonomy" id="1426"/>
    <lineage>
        <taxon>Bacteria</taxon>
        <taxon>Bacillati</taxon>
        <taxon>Bacillota</taxon>
        <taxon>Bacilli</taxon>
        <taxon>Bacillales</taxon>
        <taxon>Anoxybacillaceae</taxon>
        <taxon>Parageobacillus</taxon>
    </lineage>
</organism>
<dbReference type="AlphaFoldDB" id="A0AB38R2H1"/>
<evidence type="ECO:0000313" key="1">
    <source>
        <dbReference type="EMBL" id="UOE77535.1"/>
    </source>
</evidence>
<sequence>MKTVKLTEQELATLKTALTMQIKSIDNEICQLQSKGYISSSLLEIKQQYEQAFEVLNFAQ</sequence>
<accession>A0AB38R2H1</accession>
<dbReference type="Proteomes" id="UP001058458">
    <property type="component" value="Chromosome"/>
</dbReference>